<dbReference type="RefSeq" id="XP_012655729.1">
    <property type="nucleotide sequence ID" value="XM_012800275.1"/>
</dbReference>
<keyword evidence="2" id="KW-1185">Reference proteome</keyword>
<reference evidence="2" key="1">
    <citation type="journal article" date="2006" name="PLoS Biol.">
        <title>Macronuclear genome sequence of the ciliate Tetrahymena thermophila, a model eukaryote.</title>
        <authorList>
            <person name="Eisen J.A."/>
            <person name="Coyne R.S."/>
            <person name="Wu M."/>
            <person name="Wu D."/>
            <person name="Thiagarajan M."/>
            <person name="Wortman J.R."/>
            <person name="Badger J.H."/>
            <person name="Ren Q."/>
            <person name="Amedeo P."/>
            <person name="Jones K.M."/>
            <person name="Tallon L.J."/>
            <person name="Delcher A.L."/>
            <person name="Salzberg S.L."/>
            <person name="Silva J.C."/>
            <person name="Haas B.J."/>
            <person name="Majoros W.H."/>
            <person name="Farzad M."/>
            <person name="Carlton J.M."/>
            <person name="Smith R.K. Jr."/>
            <person name="Garg J."/>
            <person name="Pearlman R.E."/>
            <person name="Karrer K.M."/>
            <person name="Sun L."/>
            <person name="Manning G."/>
            <person name="Elde N.C."/>
            <person name="Turkewitz A.P."/>
            <person name="Asai D.J."/>
            <person name="Wilkes D.E."/>
            <person name="Wang Y."/>
            <person name="Cai H."/>
            <person name="Collins K."/>
            <person name="Stewart B.A."/>
            <person name="Lee S.R."/>
            <person name="Wilamowska K."/>
            <person name="Weinberg Z."/>
            <person name="Ruzzo W.L."/>
            <person name="Wloga D."/>
            <person name="Gaertig J."/>
            <person name="Frankel J."/>
            <person name="Tsao C.-C."/>
            <person name="Gorovsky M.A."/>
            <person name="Keeling P.J."/>
            <person name="Waller R.F."/>
            <person name="Patron N.J."/>
            <person name="Cherry J.M."/>
            <person name="Stover N.A."/>
            <person name="Krieger C.J."/>
            <person name="del Toro C."/>
            <person name="Ryder H.F."/>
            <person name="Williamson S.C."/>
            <person name="Barbeau R.A."/>
            <person name="Hamilton E.P."/>
            <person name="Orias E."/>
        </authorList>
    </citation>
    <scope>NUCLEOTIDE SEQUENCE [LARGE SCALE GENOMIC DNA]</scope>
    <source>
        <strain evidence="2">SB210</strain>
    </source>
</reference>
<dbReference type="AlphaFoldDB" id="W7X5V9"/>
<protein>
    <submittedName>
        <fullName evidence="1">Uncharacterized protein</fullName>
    </submittedName>
</protein>
<sequence length="122" mass="14431">MNQLFVVEIFQKFQEFVLRYENISDFGFIYSAYEQSQSNFQQDESGLDFKNVEISYFAYIIDIEKCSNAQKQCYQLSNMFPMLLQVTPAALQFLNFVKKSTFLLKLTRFLPSFSTKKLSEVY</sequence>
<dbReference type="GeneID" id="24440561"/>
<dbReference type="EMBL" id="GG662440">
    <property type="protein sequence ID" value="EWS71743.1"/>
    <property type="molecule type" value="Genomic_DNA"/>
</dbReference>
<name>W7X5V9_TETTS</name>
<dbReference type="Proteomes" id="UP000009168">
    <property type="component" value="Unassembled WGS sequence"/>
</dbReference>
<evidence type="ECO:0000313" key="2">
    <source>
        <dbReference type="Proteomes" id="UP000009168"/>
    </source>
</evidence>
<gene>
    <name evidence="1" type="ORF">TTHERM_000760649</name>
</gene>
<proteinExistence type="predicted"/>
<evidence type="ECO:0000313" key="1">
    <source>
        <dbReference type="EMBL" id="EWS71743.1"/>
    </source>
</evidence>
<dbReference type="KEGG" id="tet:TTHERM_000760649"/>
<dbReference type="InParanoid" id="W7X5V9"/>
<organism evidence="1 2">
    <name type="scientific">Tetrahymena thermophila (strain SB210)</name>
    <dbReference type="NCBI Taxonomy" id="312017"/>
    <lineage>
        <taxon>Eukaryota</taxon>
        <taxon>Sar</taxon>
        <taxon>Alveolata</taxon>
        <taxon>Ciliophora</taxon>
        <taxon>Intramacronucleata</taxon>
        <taxon>Oligohymenophorea</taxon>
        <taxon>Hymenostomatida</taxon>
        <taxon>Tetrahymenina</taxon>
        <taxon>Tetrahymenidae</taxon>
        <taxon>Tetrahymena</taxon>
    </lineage>
</organism>
<accession>W7X5V9</accession>